<sequence>MTYANTLLTSKFVQFALKVRQVSDHSWWVYRYEIGRRGELSQASRVVFFGRNKEETDQWLQRQSEEATIYMLSDN</sequence>
<reference evidence="1 2" key="1">
    <citation type="submission" date="2006-02" db="EMBL/GenBank/DDBJ databases">
        <authorList>
            <person name="Pinhassi J."/>
            <person name="Pedros-Alio C."/>
            <person name="Ferriera S."/>
            <person name="Johnson J."/>
            <person name="Kravitz S."/>
            <person name="Halpern A."/>
            <person name="Remington K."/>
            <person name="Beeson K."/>
            <person name="Tran B."/>
            <person name="Rogers Y.-H."/>
            <person name="Friedman R."/>
            <person name="Venter J.C."/>
        </authorList>
    </citation>
    <scope>NUCLEOTIDE SEQUENCE [LARGE SCALE GENOMIC DNA]</scope>
    <source>
        <strain evidence="1 2">MED92</strain>
    </source>
</reference>
<evidence type="ECO:0000313" key="1">
    <source>
        <dbReference type="EMBL" id="EAR61546.1"/>
    </source>
</evidence>
<dbReference type="AlphaFoldDB" id="A0A7U8C6D8"/>
<name>A0A7U8C6D8_NEPCE</name>
<protein>
    <submittedName>
        <fullName evidence="1">Uncharacterized protein</fullName>
    </submittedName>
</protein>
<keyword evidence="2" id="KW-1185">Reference proteome</keyword>
<evidence type="ECO:0000313" key="2">
    <source>
        <dbReference type="Proteomes" id="UP000002171"/>
    </source>
</evidence>
<proteinExistence type="predicted"/>
<dbReference type="EMBL" id="AAOW01000007">
    <property type="protein sequence ID" value="EAR61546.1"/>
    <property type="molecule type" value="Genomic_DNA"/>
</dbReference>
<dbReference type="Proteomes" id="UP000002171">
    <property type="component" value="Unassembled WGS sequence"/>
</dbReference>
<dbReference type="RefSeq" id="WP_007020307.1">
    <property type="nucleotide sequence ID" value="NZ_CH724125.1"/>
</dbReference>
<gene>
    <name evidence="1" type="ORF">MED92_12866</name>
</gene>
<accession>A0A7U8C6D8</accession>
<organism evidence="1 2">
    <name type="scientific">Neptuniibacter caesariensis</name>
    <dbReference type="NCBI Taxonomy" id="207954"/>
    <lineage>
        <taxon>Bacteria</taxon>
        <taxon>Pseudomonadati</taxon>
        <taxon>Pseudomonadota</taxon>
        <taxon>Gammaproteobacteria</taxon>
        <taxon>Oceanospirillales</taxon>
        <taxon>Oceanospirillaceae</taxon>
        <taxon>Neptuniibacter</taxon>
    </lineage>
</organism>
<dbReference type="OrthoDB" id="6121215at2"/>
<comment type="caution">
    <text evidence="1">The sequence shown here is derived from an EMBL/GenBank/DDBJ whole genome shotgun (WGS) entry which is preliminary data.</text>
</comment>